<dbReference type="EMBL" id="KQ981727">
    <property type="protein sequence ID" value="KYN37151.1"/>
    <property type="molecule type" value="Genomic_DNA"/>
</dbReference>
<keyword evidence="2" id="KW-1185">Reference proteome</keyword>
<reference evidence="1 2" key="1">
    <citation type="submission" date="2016-03" db="EMBL/GenBank/DDBJ databases">
        <title>Trachymyrmex septentrionalis WGS genome.</title>
        <authorList>
            <person name="Nygaard S."/>
            <person name="Hu H."/>
            <person name="Boomsma J."/>
            <person name="Zhang G."/>
        </authorList>
    </citation>
    <scope>NUCLEOTIDE SEQUENCE [LARGE SCALE GENOMIC DNA]</scope>
    <source>
        <strain evidence="1">Tsep2-gDNA-1</strain>
        <tissue evidence="1">Whole body</tissue>
    </source>
</reference>
<proteinExistence type="predicted"/>
<protein>
    <submittedName>
        <fullName evidence="1">Uncharacterized protein</fullName>
    </submittedName>
</protein>
<name>A0A195F9U7_9HYME</name>
<sequence length="68" mass="7494">MHLAYYRELSLFAAGVLGRGMPAVGRNWLTLKPFRGRGGENGGWNYALSKLARVCTRLLLVPMSGSRV</sequence>
<organism evidence="1 2">
    <name type="scientific">Trachymyrmex septentrionalis</name>
    <dbReference type="NCBI Taxonomy" id="34720"/>
    <lineage>
        <taxon>Eukaryota</taxon>
        <taxon>Metazoa</taxon>
        <taxon>Ecdysozoa</taxon>
        <taxon>Arthropoda</taxon>
        <taxon>Hexapoda</taxon>
        <taxon>Insecta</taxon>
        <taxon>Pterygota</taxon>
        <taxon>Neoptera</taxon>
        <taxon>Endopterygota</taxon>
        <taxon>Hymenoptera</taxon>
        <taxon>Apocrita</taxon>
        <taxon>Aculeata</taxon>
        <taxon>Formicoidea</taxon>
        <taxon>Formicidae</taxon>
        <taxon>Myrmicinae</taxon>
        <taxon>Trachymyrmex</taxon>
    </lineage>
</organism>
<evidence type="ECO:0000313" key="2">
    <source>
        <dbReference type="Proteomes" id="UP000078541"/>
    </source>
</evidence>
<accession>A0A195F9U7</accession>
<evidence type="ECO:0000313" key="1">
    <source>
        <dbReference type="EMBL" id="KYN37151.1"/>
    </source>
</evidence>
<gene>
    <name evidence="1" type="ORF">ALC56_08942</name>
</gene>
<dbReference type="Proteomes" id="UP000078541">
    <property type="component" value="Unassembled WGS sequence"/>
</dbReference>
<dbReference type="AlphaFoldDB" id="A0A195F9U7"/>